<feature type="transmembrane region" description="Helical" evidence="10">
    <location>
        <begin position="399"/>
        <end position="418"/>
    </location>
</feature>
<feature type="transmembrane region" description="Helical" evidence="10">
    <location>
        <begin position="340"/>
        <end position="361"/>
    </location>
</feature>
<protein>
    <recommendedName>
        <fullName evidence="13">Murein biosynthesis integral membrane protein MurJ</fullName>
    </recommendedName>
</protein>
<feature type="transmembrane region" description="Helical" evidence="10">
    <location>
        <begin position="87"/>
        <end position="110"/>
    </location>
</feature>
<evidence type="ECO:0000256" key="2">
    <source>
        <dbReference type="ARBA" id="ARBA00022475"/>
    </source>
</evidence>
<dbReference type="EMBL" id="WTVM01000042">
    <property type="protein sequence ID" value="NMG03097.1"/>
    <property type="molecule type" value="Genomic_DNA"/>
</dbReference>
<accession>A0A972JB50</accession>
<keyword evidence="2" id="KW-1003">Cell membrane</keyword>
<comment type="caution">
    <text evidence="11">The sequence shown here is derived from an EMBL/GenBank/DDBJ whole genome shotgun (WGS) entry which is preliminary data.</text>
</comment>
<feature type="transmembrane region" description="Helical" evidence="10">
    <location>
        <begin position="439"/>
        <end position="458"/>
    </location>
</feature>
<comment type="function">
    <text evidence="8">Involved in peptidoglycan biosynthesis. Transports lipid-linked peptidoglycan precursors from the inner to the outer leaflet of the cytoplasmic membrane.</text>
</comment>
<dbReference type="PANTHER" id="PTHR47019:SF1">
    <property type="entry name" value="LIPID II FLIPPASE MURJ"/>
    <property type="match status" value="1"/>
</dbReference>
<evidence type="ECO:0000256" key="5">
    <source>
        <dbReference type="ARBA" id="ARBA00022984"/>
    </source>
</evidence>
<evidence type="ECO:0000256" key="1">
    <source>
        <dbReference type="ARBA" id="ARBA00004651"/>
    </source>
</evidence>
<evidence type="ECO:0000256" key="4">
    <source>
        <dbReference type="ARBA" id="ARBA00022960"/>
    </source>
</evidence>
<dbReference type="InterPro" id="IPR051050">
    <property type="entry name" value="Lipid_II_flippase_MurJ/MviN"/>
</dbReference>
<feature type="transmembrane region" description="Helical" evidence="10">
    <location>
        <begin position="217"/>
        <end position="237"/>
    </location>
</feature>
<sequence>MSSLIKSGLIVSLFVLAGRLTGFGREWLLAFRGGASEHTDIAIVLLTFPDLVVNLLLGGGLTAALVPAYKRLGPGGDTALLMQACRIIGGVFVLLALSVAILALPTLSLLAPGLSESTRDSFVWHFRLVTLSLPMAALSGAVVALLNSRERFALGAAGTLIFNLSVIASLLVLPATETVTAIAAGALIGAGLRLATQTWGLRPVWTPPIGRHGLIDRTLVAQFLGSFSFLTVLVILPPLARAFSSLDDAGSLSLFNYAYKLVELPMGVVIGSIVTVLLPRLAADLPQGSAAAGHASLATSLRFTLLFSLIIAIPSIFFADVLVHIAFFSANFRADQFDTLAALASIGFIALPFQAMLNVYASAFAASGHTRPLVVTAIVMLFSVAVLAPNLLAQIGLRGVMMSYGIAYLLGTILLTWHTARHFGRATLRSALHHAPTNIALPAAAGLGVACLGSTISVATWSRLLWACLTVIVMLTLVILSDQRLRTACMKRIKGHGR</sequence>
<evidence type="ECO:0000256" key="10">
    <source>
        <dbReference type="SAM" id="Phobius"/>
    </source>
</evidence>
<feature type="transmembrane region" description="Helical" evidence="10">
    <location>
        <begin position="179"/>
        <end position="196"/>
    </location>
</feature>
<dbReference type="PRINTS" id="PR01806">
    <property type="entry name" value="VIRFACTRMVIN"/>
</dbReference>
<keyword evidence="7 10" id="KW-0472">Membrane</keyword>
<keyword evidence="5" id="KW-0573">Peptidoglycan synthesis</keyword>
<dbReference type="GO" id="GO:0034204">
    <property type="term" value="P:lipid translocation"/>
    <property type="evidence" value="ECO:0007669"/>
    <property type="project" value="TreeGrafter"/>
</dbReference>
<feature type="transmembrane region" description="Helical" evidence="10">
    <location>
        <begin position="257"/>
        <end position="282"/>
    </location>
</feature>
<feature type="transmembrane region" description="Helical" evidence="10">
    <location>
        <begin position="303"/>
        <end position="328"/>
    </location>
</feature>
<reference evidence="11" key="1">
    <citation type="submission" date="2019-12" db="EMBL/GenBank/DDBJ databases">
        <title>Comparative genomics gives insights into the taxonomy of the Azoarcus-Aromatoleum group and reveals separate origins of nif in the plant-associated Azoarcus and non-plant-associated Aromatoleum sub-groups.</title>
        <authorList>
            <person name="Lafos M."/>
            <person name="Maluk M."/>
            <person name="Batista M."/>
            <person name="Junghare M."/>
            <person name="Carmona M."/>
            <person name="Faoro H."/>
            <person name="Cruz L.M."/>
            <person name="Battistoni F."/>
            <person name="De Souza E."/>
            <person name="Pedrosa F."/>
            <person name="Chen W.-M."/>
            <person name="Poole P.S."/>
            <person name="Dixon R.A."/>
            <person name="James E.K."/>
        </authorList>
    </citation>
    <scope>NUCLEOTIDE SEQUENCE</scope>
    <source>
        <strain evidence="11">NSC3</strain>
    </source>
</reference>
<evidence type="ECO:0000313" key="11">
    <source>
        <dbReference type="EMBL" id="NMG03097.1"/>
    </source>
</evidence>
<dbReference type="GO" id="GO:0005886">
    <property type="term" value="C:plasma membrane"/>
    <property type="evidence" value="ECO:0007669"/>
    <property type="project" value="UniProtKB-SubCell"/>
</dbReference>
<evidence type="ECO:0000256" key="9">
    <source>
        <dbReference type="ARBA" id="ARBA00061532"/>
    </source>
</evidence>
<evidence type="ECO:0000256" key="8">
    <source>
        <dbReference type="ARBA" id="ARBA00060041"/>
    </source>
</evidence>
<evidence type="ECO:0000256" key="3">
    <source>
        <dbReference type="ARBA" id="ARBA00022692"/>
    </source>
</evidence>
<dbReference type="GO" id="GO:0009252">
    <property type="term" value="P:peptidoglycan biosynthetic process"/>
    <property type="evidence" value="ECO:0007669"/>
    <property type="project" value="UniProtKB-KW"/>
</dbReference>
<evidence type="ECO:0000256" key="6">
    <source>
        <dbReference type="ARBA" id="ARBA00022989"/>
    </source>
</evidence>
<name>A0A972JB50_9RHOO</name>
<dbReference type="Proteomes" id="UP000599523">
    <property type="component" value="Unassembled WGS sequence"/>
</dbReference>
<keyword evidence="4" id="KW-0133">Cell shape</keyword>
<evidence type="ECO:0008006" key="13">
    <source>
        <dbReference type="Google" id="ProtNLM"/>
    </source>
</evidence>
<gene>
    <name evidence="11" type="ORF">GPA21_08930</name>
</gene>
<comment type="similarity">
    <text evidence="9">Belongs to the MurJ/MviN family.</text>
</comment>
<dbReference type="AlphaFoldDB" id="A0A972JB50"/>
<dbReference type="GO" id="GO:0008360">
    <property type="term" value="P:regulation of cell shape"/>
    <property type="evidence" value="ECO:0007669"/>
    <property type="project" value="UniProtKB-KW"/>
</dbReference>
<proteinExistence type="inferred from homology"/>
<dbReference type="RefSeq" id="WP_168987855.1">
    <property type="nucleotide sequence ID" value="NZ_CAWPHM010000267.1"/>
</dbReference>
<feature type="transmembrane region" description="Helical" evidence="10">
    <location>
        <begin position="41"/>
        <end position="66"/>
    </location>
</feature>
<organism evidence="11 12">
    <name type="scientific">Azoarcus taiwanensis</name>
    <dbReference type="NCBI Taxonomy" id="666964"/>
    <lineage>
        <taxon>Bacteria</taxon>
        <taxon>Pseudomonadati</taxon>
        <taxon>Pseudomonadota</taxon>
        <taxon>Betaproteobacteria</taxon>
        <taxon>Rhodocyclales</taxon>
        <taxon>Zoogloeaceae</taxon>
        <taxon>Azoarcus</taxon>
    </lineage>
</organism>
<evidence type="ECO:0000256" key="7">
    <source>
        <dbReference type="ARBA" id="ARBA00023136"/>
    </source>
</evidence>
<dbReference type="PANTHER" id="PTHR47019">
    <property type="entry name" value="LIPID II FLIPPASE MURJ"/>
    <property type="match status" value="1"/>
</dbReference>
<feature type="transmembrane region" description="Helical" evidence="10">
    <location>
        <begin position="464"/>
        <end position="482"/>
    </location>
</feature>
<feature type="transmembrane region" description="Helical" evidence="10">
    <location>
        <begin position="373"/>
        <end position="393"/>
    </location>
</feature>
<evidence type="ECO:0000313" key="12">
    <source>
        <dbReference type="Proteomes" id="UP000599523"/>
    </source>
</evidence>
<dbReference type="GO" id="GO:0015648">
    <property type="term" value="F:lipid-linked peptidoglycan transporter activity"/>
    <property type="evidence" value="ECO:0007669"/>
    <property type="project" value="TreeGrafter"/>
</dbReference>
<feature type="transmembrane region" description="Helical" evidence="10">
    <location>
        <begin position="152"/>
        <end position="173"/>
    </location>
</feature>
<keyword evidence="12" id="KW-1185">Reference proteome</keyword>
<dbReference type="Pfam" id="PF03023">
    <property type="entry name" value="MurJ"/>
    <property type="match status" value="1"/>
</dbReference>
<dbReference type="InterPro" id="IPR004268">
    <property type="entry name" value="MurJ"/>
</dbReference>
<keyword evidence="6 10" id="KW-1133">Transmembrane helix</keyword>
<feature type="transmembrane region" description="Helical" evidence="10">
    <location>
        <begin position="122"/>
        <end position="145"/>
    </location>
</feature>
<comment type="subcellular location">
    <subcellularLocation>
        <location evidence="1">Cell membrane</location>
        <topology evidence="1">Multi-pass membrane protein</topology>
    </subcellularLocation>
</comment>
<keyword evidence="3 10" id="KW-0812">Transmembrane</keyword>